<protein>
    <submittedName>
        <fullName evidence="3">Tetratricopeptide repeat-containing protein</fullName>
    </submittedName>
</protein>
<dbReference type="EMBL" id="FOLX01000001">
    <property type="protein sequence ID" value="SFC94455.1"/>
    <property type="molecule type" value="Genomic_DNA"/>
</dbReference>
<evidence type="ECO:0000256" key="1">
    <source>
        <dbReference type="PROSITE-ProRule" id="PRU00339"/>
    </source>
</evidence>
<dbReference type="Proteomes" id="UP000231644">
    <property type="component" value="Unassembled WGS sequence"/>
</dbReference>
<evidence type="ECO:0000256" key="2">
    <source>
        <dbReference type="SAM" id="SignalP"/>
    </source>
</evidence>
<dbReference type="InterPro" id="IPR019734">
    <property type="entry name" value="TPR_rpt"/>
</dbReference>
<dbReference type="Gene3D" id="1.25.40.10">
    <property type="entry name" value="Tetratricopeptide repeat domain"/>
    <property type="match status" value="1"/>
</dbReference>
<dbReference type="PROSITE" id="PS50005">
    <property type="entry name" value="TPR"/>
    <property type="match status" value="1"/>
</dbReference>
<feature type="chain" id="PRO_5014135595" evidence="2">
    <location>
        <begin position="20"/>
        <end position="187"/>
    </location>
</feature>
<reference evidence="3 4" key="1">
    <citation type="submission" date="2016-10" db="EMBL/GenBank/DDBJ databases">
        <authorList>
            <person name="de Groot N.N."/>
        </authorList>
    </citation>
    <scope>NUCLEOTIDE SEQUENCE [LARGE SCALE GENOMIC DNA]</scope>
    <source>
        <strain evidence="3 4">DSM 29619</strain>
    </source>
</reference>
<keyword evidence="2" id="KW-0732">Signal</keyword>
<evidence type="ECO:0000313" key="4">
    <source>
        <dbReference type="Proteomes" id="UP000231644"/>
    </source>
</evidence>
<feature type="repeat" description="TPR" evidence="1">
    <location>
        <begin position="109"/>
        <end position="142"/>
    </location>
</feature>
<gene>
    <name evidence="3" type="ORF">SAMN05421762_2859</name>
</gene>
<dbReference type="SUPFAM" id="SSF48452">
    <property type="entry name" value="TPR-like"/>
    <property type="match status" value="1"/>
</dbReference>
<feature type="signal peptide" evidence="2">
    <location>
        <begin position="1"/>
        <end position="19"/>
    </location>
</feature>
<sequence length="187" mass="20167">MIRAACAALVLLATLPGCAGGLSQPTGDNGYAPGVDHRKEAVDGLIVGNRLLEAKQYELALDAFTRAAADQGMTGEIYAGIGAANLGLGRLGQAEKQLRKAIEFDNAAPETWNNLGMVLLDTGKLPEAIEILRRAFALSNGENDEIRDNLRLALAMQSETVYDPEIEKELDLVRSGQSLYRLRQMEP</sequence>
<dbReference type="Pfam" id="PF13432">
    <property type="entry name" value="TPR_16"/>
    <property type="match status" value="1"/>
</dbReference>
<dbReference type="RefSeq" id="WP_093446714.1">
    <property type="nucleotide sequence ID" value="NZ_CAXQIN010000094.1"/>
</dbReference>
<dbReference type="STRING" id="517719.SAMN05421762_2859"/>
<proteinExistence type="predicted"/>
<keyword evidence="4" id="KW-1185">Reference proteome</keyword>
<keyword evidence="1" id="KW-0802">TPR repeat</keyword>
<dbReference type="OrthoDB" id="495305at2"/>
<organism evidence="3 4">
    <name type="scientific">Pseudooceanicola nitratireducens</name>
    <dbReference type="NCBI Taxonomy" id="517719"/>
    <lineage>
        <taxon>Bacteria</taxon>
        <taxon>Pseudomonadati</taxon>
        <taxon>Pseudomonadota</taxon>
        <taxon>Alphaproteobacteria</taxon>
        <taxon>Rhodobacterales</taxon>
        <taxon>Paracoccaceae</taxon>
        <taxon>Pseudooceanicola</taxon>
    </lineage>
</organism>
<accession>A0A1I1NAF2</accession>
<evidence type="ECO:0000313" key="3">
    <source>
        <dbReference type="EMBL" id="SFC94455.1"/>
    </source>
</evidence>
<name>A0A1I1NAF2_9RHOB</name>
<dbReference type="InterPro" id="IPR011990">
    <property type="entry name" value="TPR-like_helical_dom_sf"/>
</dbReference>
<dbReference type="AlphaFoldDB" id="A0A1I1NAF2"/>
<dbReference type="SMART" id="SM00028">
    <property type="entry name" value="TPR"/>
    <property type="match status" value="2"/>
</dbReference>